<protein>
    <submittedName>
        <fullName evidence="2">Zinc finger domain protein</fullName>
    </submittedName>
</protein>
<proteinExistence type="predicted"/>
<comment type="caution">
    <text evidence="2">The sequence shown here is derived from an EMBL/GenBank/DDBJ whole genome shotgun (WGS) entry which is preliminary data.</text>
</comment>
<evidence type="ECO:0000256" key="1">
    <source>
        <dbReference type="SAM" id="MobiDB-lite"/>
    </source>
</evidence>
<dbReference type="AlphaFoldDB" id="A0A8H5KKR7"/>
<dbReference type="OrthoDB" id="5427059at2759"/>
<organism evidence="2 3">
    <name type="scientific">Gibberella subglutinans</name>
    <name type="common">Fusarium subglutinans</name>
    <dbReference type="NCBI Taxonomy" id="42677"/>
    <lineage>
        <taxon>Eukaryota</taxon>
        <taxon>Fungi</taxon>
        <taxon>Dikarya</taxon>
        <taxon>Ascomycota</taxon>
        <taxon>Pezizomycotina</taxon>
        <taxon>Sordariomycetes</taxon>
        <taxon>Hypocreomycetidae</taxon>
        <taxon>Hypocreales</taxon>
        <taxon>Nectriaceae</taxon>
        <taxon>Fusarium</taxon>
        <taxon>Fusarium fujikuroi species complex</taxon>
    </lineage>
</organism>
<sequence>MASNSRSPLRRLPLEIVANILGHSDSIKELGTSIFSHSIFYNAFKANSRSIAKSIITTQIPEKIIPYALLLLESDHHEPGDLVALRGMLARLCPQVHGTDENVDDITSSHHVSETASRPLSLSTLSMSDYASLSRNYEAILLLRQIMAEESLPILRTFGLKEAKTPLRTAEKFRLDRAFYLFQTICNLFSFNARPDDLILTPGQYLELVSGSHEYIGMVFYYFSPWVNHQLQSVYSFLERHIVSSFRYIAKHDVAYVAWTDTHEVSDRDDLNIDELFTRGLSFHLKLHQTKTFEAISHLLKPSSNPVTRWGISDVFDCLTDPMQFLVREQGMWTTQVQDLTEEELGLIQRPHDGEFDGVKSSSCRNWKCAFERHLVSSCRLDTEKSWLLRCAYVMWDYPDVPESFLSETFQLLFNTWINYQALPGDYPVNVEWDRNPIYLSWQQRRGIYARGGEGWWPATGVDFSRVTGLTEKDKEELIMEWRSRGWVESIKRKRSDSSSSRSSVESTITVRERYA</sequence>
<dbReference type="GeneID" id="59313649"/>
<dbReference type="Proteomes" id="UP000547976">
    <property type="component" value="Unassembled WGS sequence"/>
</dbReference>
<evidence type="ECO:0000313" key="3">
    <source>
        <dbReference type="Proteomes" id="UP000547976"/>
    </source>
</evidence>
<dbReference type="EMBL" id="JAAOAV010000451">
    <property type="protein sequence ID" value="KAF5574984.1"/>
    <property type="molecule type" value="Genomic_DNA"/>
</dbReference>
<dbReference type="RefSeq" id="XP_036530556.1">
    <property type="nucleotide sequence ID" value="XM_036678931.1"/>
</dbReference>
<evidence type="ECO:0000313" key="2">
    <source>
        <dbReference type="EMBL" id="KAF5574984.1"/>
    </source>
</evidence>
<keyword evidence="3" id="KW-1185">Reference proteome</keyword>
<reference evidence="2 3" key="1">
    <citation type="submission" date="2020-05" db="EMBL/GenBank/DDBJ databases">
        <title>Identification and distribution of gene clusters putatively required for synthesis of sphingolipid metabolism inhibitors in phylogenetically diverse species of the filamentous fungus Fusarium.</title>
        <authorList>
            <person name="Kim H.-S."/>
            <person name="Busman M."/>
            <person name="Brown D.W."/>
            <person name="Divon H."/>
            <person name="Uhlig S."/>
            <person name="Proctor R.H."/>
        </authorList>
    </citation>
    <scope>NUCLEOTIDE SEQUENCE [LARGE SCALE GENOMIC DNA]</scope>
    <source>
        <strain evidence="2 3">NRRL 66333</strain>
    </source>
</reference>
<feature type="region of interest" description="Disordered" evidence="1">
    <location>
        <begin position="492"/>
        <end position="516"/>
    </location>
</feature>
<name>A0A8H5KKR7_GIBSU</name>
<feature type="compositionally biased region" description="Low complexity" evidence="1">
    <location>
        <begin position="498"/>
        <end position="510"/>
    </location>
</feature>
<accession>A0A8H5KKR7</accession>
<gene>
    <name evidence="2" type="ORF">FSUBG_13983</name>
</gene>